<dbReference type="UniPathway" id="UPA00219"/>
<evidence type="ECO:0000256" key="7">
    <source>
        <dbReference type="ARBA" id="ARBA00022984"/>
    </source>
</evidence>
<dbReference type="PRINTS" id="PR00725">
    <property type="entry name" value="DADACBPTASE1"/>
</dbReference>
<evidence type="ECO:0000313" key="15">
    <source>
        <dbReference type="Proteomes" id="UP000178601"/>
    </source>
</evidence>
<evidence type="ECO:0000313" key="14">
    <source>
        <dbReference type="EMBL" id="OGG90922.1"/>
    </source>
</evidence>
<keyword evidence="6 11" id="KW-0133">Cell shape</keyword>
<feature type="active site" description="Nucleophile" evidence="11">
    <location>
        <position position="174"/>
    </location>
</feature>
<evidence type="ECO:0000256" key="6">
    <source>
        <dbReference type="ARBA" id="ARBA00022960"/>
    </source>
</evidence>
<evidence type="ECO:0000256" key="3">
    <source>
        <dbReference type="ARBA" id="ARBA00022679"/>
    </source>
</evidence>
<dbReference type="Proteomes" id="UP000178601">
    <property type="component" value="Unassembled WGS sequence"/>
</dbReference>
<keyword evidence="5" id="KW-0378">Hydrolase</keyword>
<dbReference type="GO" id="GO:0008360">
    <property type="term" value="P:regulation of cell shape"/>
    <property type="evidence" value="ECO:0007669"/>
    <property type="project" value="UniProtKB-UniRule"/>
</dbReference>
<feature type="active site" description="Proton donor/acceptor" evidence="11">
    <location>
        <position position="155"/>
    </location>
</feature>
<dbReference type="GO" id="GO:0009002">
    <property type="term" value="F:serine-type D-Ala-D-Ala carboxypeptidase activity"/>
    <property type="evidence" value="ECO:0007669"/>
    <property type="project" value="InterPro"/>
</dbReference>
<evidence type="ECO:0000256" key="5">
    <source>
        <dbReference type="ARBA" id="ARBA00022801"/>
    </source>
</evidence>
<dbReference type="InterPro" id="IPR001967">
    <property type="entry name" value="Peptidase_S11_N"/>
</dbReference>
<evidence type="ECO:0000256" key="10">
    <source>
        <dbReference type="PIRSR" id="PIRSR618044-2"/>
    </source>
</evidence>
<comment type="caution">
    <text evidence="14">The sequence shown here is derived from an EMBL/GenBank/DDBJ whole genome shotgun (WGS) entry which is preliminary data.</text>
</comment>
<keyword evidence="8 11" id="KW-0961">Cell wall biogenesis/degradation</keyword>
<reference evidence="14 15" key="1">
    <citation type="journal article" date="2016" name="Nat. Commun.">
        <title>Thousands of microbial genomes shed light on interconnected biogeochemical processes in an aquifer system.</title>
        <authorList>
            <person name="Anantharaman K."/>
            <person name="Brown C.T."/>
            <person name="Hug L.A."/>
            <person name="Sharon I."/>
            <person name="Castelle C.J."/>
            <person name="Probst A.J."/>
            <person name="Thomas B.C."/>
            <person name="Singh A."/>
            <person name="Wilkins M.J."/>
            <person name="Karaoz U."/>
            <person name="Brodie E.L."/>
            <person name="Williams K.H."/>
            <person name="Hubbard S.S."/>
            <person name="Banfield J.F."/>
        </authorList>
    </citation>
    <scope>NUCLEOTIDE SEQUENCE [LARGE SCALE GENOMIC DNA]</scope>
</reference>
<dbReference type="GO" id="GO:0005576">
    <property type="term" value="C:extracellular region"/>
    <property type="evidence" value="ECO:0007669"/>
    <property type="project" value="TreeGrafter"/>
</dbReference>
<dbReference type="InterPro" id="IPR050979">
    <property type="entry name" value="LD-transpeptidase"/>
</dbReference>
<evidence type="ECO:0000256" key="9">
    <source>
        <dbReference type="PIRSR" id="PIRSR618044-1"/>
    </source>
</evidence>
<gene>
    <name evidence="14" type="ORF">A3H16_02765</name>
</gene>
<evidence type="ECO:0000256" key="12">
    <source>
        <dbReference type="RuleBase" id="RU004016"/>
    </source>
</evidence>
<evidence type="ECO:0000256" key="11">
    <source>
        <dbReference type="PROSITE-ProRule" id="PRU01373"/>
    </source>
</evidence>
<feature type="active site" description="Acyl-ester intermediate" evidence="9">
    <location>
        <position position="245"/>
    </location>
</feature>
<evidence type="ECO:0000256" key="2">
    <source>
        <dbReference type="ARBA" id="ARBA00007164"/>
    </source>
</evidence>
<dbReference type="InterPro" id="IPR018044">
    <property type="entry name" value="Peptidase_S11"/>
</dbReference>
<dbReference type="AlphaFoldDB" id="A0A1F6FYK0"/>
<dbReference type="GO" id="GO:0016740">
    <property type="term" value="F:transferase activity"/>
    <property type="evidence" value="ECO:0007669"/>
    <property type="project" value="UniProtKB-KW"/>
</dbReference>
<evidence type="ECO:0000256" key="4">
    <source>
        <dbReference type="ARBA" id="ARBA00022729"/>
    </source>
</evidence>
<dbReference type="PANTHER" id="PTHR30582">
    <property type="entry name" value="L,D-TRANSPEPTIDASE"/>
    <property type="match status" value="1"/>
</dbReference>
<dbReference type="InterPro" id="IPR005490">
    <property type="entry name" value="LD_TPept_cat_dom"/>
</dbReference>
<dbReference type="SUPFAM" id="SSF56601">
    <property type="entry name" value="beta-lactamase/transpeptidase-like"/>
    <property type="match status" value="1"/>
</dbReference>
<dbReference type="InterPro" id="IPR038063">
    <property type="entry name" value="Transpep_catalytic_dom"/>
</dbReference>
<sequence length="458" mass="49516">MMRSRLLLRTVGIGVLLCVVGVAVAYGAYRSGVHLSAITPTIVLEDPNTGAKTSLSFGEQPLLSQPDFFKQVKTAFVEKKTSFIEANLSEMKVRFYRDGVLEKEVAILTKGKEGSWWETPAGLYEVQSKSENHFSSFGHVYTPWNMAFQGNFFIHGWPIYPDGTPVATAYSGGCIRLSDEDAKALYDAVPVHTPVLVYEEDYGSDGFVYSVNAPNVTAKQYAVLDIGNGTVLTQSGIEEVRPIASVTKIVTALVAAEYINLDADIVITESMIASTSVPRIKAGESLSAYSLLLPLLLESSNEAAEAFAEHVGRARFISLMNEKVAALGMTDTHLTDPSGAEHTNVSSVADLLRLAQYLYNNRSFVLKISSGREVPTLYKVTTFEALQNFNEVPGILGLVGGKVGKNSIGESALLLFTVPIDGVSRTLAIVLLDSADKNADVRALLSHIQRTYSGEQGG</sequence>
<dbReference type="InterPro" id="IPR012338">
    <property type="entry name" value="Beta-lactam/transpept-like"/>
</dbReference>
<feature type="active site" evidence="9">
    <location>
        <position position="299"/>
    </location>
</feature>
<dbReference type="Pfam" id="PF03734">
    <property type="entry name" value="YkuD"/>
    <property type="match status" value="1"/>
</dbReference>
<dbReference type="GO" id="GO:0006508">
    <property type="term" value="P:proteolysis"/>
    <property type="evidence" value="ECO:0007669"/>
    <property type="project" value="InterPro"/>
</dbReference>
<proteinExistence type="inferred from homology"/>
<evidence type="ECO:0000259" key="13">
    <source>
        <dbReference type="PROSITE" id="PS52029"/>
    </source>
</evidence>
<comment type="pathway">
    <text evidence="1 11">Cell wall biogenesis; peptidoglycan biosynthesis.</text>
</comment>
<keyword evidence="3" id="KW-0808">Transferase</keyword>
<comment type="similarity">
    <text evidence="2 12">Belongs to the peptidase S11 family.</text>
</comment>
<dbReference type="SUPFAM" id="SSF141523">
    <property type="entry name" value="L,D-transpeptidase catalytic domain-like"/>
    <property type="match status" value="1"/>
</dbReference>
<keyword evidence="4" id="KW-0732">Signal</keyword>
<dbReference type="CDD" id="cd16913">
    <property type="entry name" value="YkuD_like"/>
    <property type="match status" value="1"/>
</dbReference>
<dbReference type="EMBL" id="MFMQ01000080">
    <property type="protein sequence ID" value="OGG90922.1"/>
    <property type="molecule type" value="Genomic_DNA"/>
</dbReference>
<name>A0A1F6FYK0_9BACT</name>
<organism evidence="14 15">
    <name type="scientific">Candidatus Kaiserbacteria bacterium RIFCSPLOWO2_12_FULL_53_8</name>
    <dbReference type="NCBI Taxonomy" id="1798529"/>
    <lineage>
        <taxon>Bacteria</taxon>
        <taxon>Candidatus Kaiseribacteriota</taxon>
    </lineage>
</organism>
<feature type="domain" description="L,D-TPase catalytic" evidence="13">
    <location>
        <begin position="82"/>
        <end position="198"/>
    </location>
</feature>
<dbReference type="GO" id="GO:0071555">
    <property type="term" value="P:cell wall organization"/>
    <property type="evidence" value="ECO:0007669"/>
    <property type="project" value="UniProtKB-UniRule"/>
</dbReference>
<feature type="binding site" evidence="10">
    <location>
        <position position="402"/>
    </location>
    <ligand>
        <name>substrate</name>
    </ligand>
</feature>
<evidence type="ECO:0000256" key="8">
    <source>
        <dbReference type="ARBA" id="ARBA00023316"/>
    </source>
</evidence>
<accession>A0A1F6FYK0</accession>
<dbReference type="GO" id="GO:0071972">
    <property type="term" value="F:peptidoglycan L,D-transpeptidase activity"/>
    <property type="evidence" value="ECO:0007669"/>
    <property type="project" value="TreeGrafter"/>
</dbReference>
<evidence type="ECO:0000256" key="1">
    <source>
        <dbReference type="ARBA" id="ARBA00004752"/>
    </source>
</evidence>
<keyword evidence="7 11" id="KW-0573">Peptidoglycan synthesis</keyword>
<protein>
    <recommendedName>
        <fullName evidence="13">L,D-TPase catalytic domain-containing protein</fullName>
    </recommendedName>
</protein>
<dbReference type="GO" id="GO:0018104">
    <property type="term" value="P:peptidoglycan-protein cross-linking"/>
    <property type="evidence" value="ECO:0007669"/>
    <property type="project" value="TreeGrafter"/>
</dbReference>
<dbReference type="PROSITE" id="PS52029">
    <property type="entry name" value="LD_TPASE"/>
    <property type="match status" value="1"/>
</dbReference>
<feature type="active site" description="Proton acceptor" evidence="9">
    <location>
        <position position="248"/>
    </location>
</feature>
<dbReference type="Gene3D" id="2.40.440.10">
    <property type="entry name" value="L,D-transpeptidase catalytic domain-like"/>
    <property type="match status" value="1"/>
</dbReference>
<dbReference type="Pfam" id="PF00768">
    <property type="entry name" value="Peptidase_S11"/>
    <property type="match status" value="1"/>
</dbReference>
<dbReference type="Gene3D" id="3.40.710.10">
    <property type="entry name" value="DD-peptidase/beta-lactamase superfamily"/>
    <property type="match status" value="1"/>
</dbReference>
<dbReference type="PANTHER" id="PTHR30582:SF2">
    <property type="entry name" value="L,D-TRANSPEPTIDASE YCIB-RELATED"/>
    <property type="match status" value="1"/>
</dbReference>